<dbReference type="Gene3D" id="3.30.420.10">
    <property type="entry name" value="Ribonuclease H-like superfamily/Ribonuclease H"/>
    <property type="match status" value="2"/>
</dbReference>
<evidence type="ECO:0000259" key="1">
    <source>
        <dbReference type="Pfam" id="PF17921"/>
    </source>
</evidence>
<protein>
    <recommendedName>
        <fullName evidence="1">Integrase zinc-binding domain-containing protein</fullName>
    </recommendedName>
</protein>
<evidence type="ECO:0000313" key="3">
    <source>
        <dbReference type="Proteomes" id="UP001457282"/>
    </source>
</evidence>
<keyword evidence="3" id="KW-1185">Reference proteome</keyword>
<accession>A0AAW1YS34</accession>
<dbReference type="InterPro" id="IPR012337">
    <property type="entry name" value="RNaseH-like_sf"/>
</dbReference>
<name>A0AAW1YS34_RUBAR</name>
<dbReference type="EMBL" id="JBEDUW010000001">
    <property type="protein sequence ID" value="KAK9951383.1"/>
    <property type="molecule type" value="Genomic_DNA"/>
</dbReference>
<dbReference type="SUPFAM" id="SSF53098">
    <property type="entry name" value="Ribonuclease H-like"/>
    <property type="match status" value="1"/>
</dbReference>
<dbReference type="GO" id="GO:0003676">
    <property type="term" value="F:nucleic acid binding"/>
    <property type="evidence" value="ECO:0007669"/>
    <property type="project" value="InterPro"/>
</dbReference>
<sequence>MNYLEYGIQPTDCEDARRLQLKAARYVIIDGEPFKKSFLGPLLRCLGPSQAKIIIQEIHNGSCGNHSGGRSLAHKIITLGYFWPYMSQEAEEYAKKCERCQRHSPIARQPVEELHSIISLWPFLRWGMDIVGPLPTASGGFRFVLLATDYFTKWVEAEAYDTITGSNVVNYPQGIGQAEKTNRTIFDCIKTRLERRSRWYEELPGVLWAYRTTKRTSTEVTPYALTFGSEAIIPTEAELPTTRTLIAESGRNDDQLGKNLGREAAAIKVATKTKDQKLPKFAKAWEGPYEITVVVGRGAYRLKEVKTGKQLPRLWNAIHLRKFYA</sequence>
<reference evidence="2 3" key="1">
    <citation type="journal article" date="2023" name="G3 (Bethesda)">
        <title>A chromosome-length genome assembly and annotation of blackberry (Rubus argutus, cv. 'Hillquist').</title>
        <authorList>
            <person name="Bruna T."/>
            <person name="Aryal R."/>
            <person name="Dudchenko O."/>
            <person name="Sargent D.J."/>
            <person name="Mead D."/>
            <person name="Buti M."/>
            <person name="Cavallini A."/>
            <person name="Hytonen T."/>
            <person name="Andres J."/>
            <person name="Pham M."/>
            <person name="Weisz D."/>
            <person name="Mascagni F."/>
            <person name="Usai G."/>
            <person name="Natali L."/>
            <person name="Bassil N."/>
            <person name="Fernandez G.E."/>
            <person name="Lomsadze A."/>
            <person name="Armour M."/>
            <person name="Olukolu B."/>
            <person name="Poorten T."/>
            <person name="Britton C."/>
            <person name="Davik J."/>
            <person name="Ashrafi H."/>
            <person name="Aiden E.L."/>
            <person name="Borodovsky M."/>
            <person name="Worthington M."/>
        </authorList>
    </citation>
    <scope>NUCLEOTIDE SEQUENCE [LARGE SCALE GENOMIC DNA]</scope>
    <source>
        <strain evidence="2">PI 553951</strain>
    </source>
</reference>
<dbReference type="Pfam" id="PF17921">
    <property type="entry name" value="Integrase_H2C2"/>
    <property type="match status" value="1"/>
</dbReference>
<dbReference type="InterPro" id="IPR036397">
    <property type="entry name" value="RNaseH_sf"/>
</dbReference>
<feature type="domain" description="Integrase zinc-binding" evidence="1">
    <location>
        <begin position="50"/>
        <end position="105"/>
    </location>
</feature>
<evidence type="ECO:0000313" key="2">
    <source>
        <dbReference type="EMBL" id="KAK9951383.1"/>
    </source>
</evidence>
<organism evidence="2 3">
    <name type="scientific">Rubus argutus</name>
    <name type="common">Southern blackberry</name>
    <dbReference type="NCBI Taxonomy" id="59490"/>
    <lineage>
        <taxon>Eukaryota</taxon>
        <taxon>Viridiplantae</taxon>
        <taxon>Streptophyta</taxon>
        <taxon>Embryophyta</taxon>
        <taxon>Tracheophyta</taxon>
        <taxon>Spermatophyta</taxon>
        <taxon>Magnoliopsida</taxon>
        <taxon>eudicotyledons</taxon>
        <taxon>Gunneridae</taxon>
        <taxon>Pentapetalae</taxon>
        <taxon>rosids</taxon>
        <taxon>fabids</taxon>
        <taxon>Rosales</taxon>
        <taxon>Rosaceae</taxon>
        <taxon>Rosoideae</taxon>
        <taxon>Rosoideae incertae sedis</taxon>
        <taxon>Rubus</taxon>
    </lineage>
</organism>
<gene>
    <name evidence="2" type="ORF">M0R45_006829</name>
</gene>
<dbReference type="InterPro" id="IPR041588">
    <property type="entry name" value="Integrase_H2C2"/>
</dbReference>
<dbReference type="PANTHER" id="PTHR48475">
    <property type="entry name" value="RIBONUCLEASE H"/>
    <property type="match status" value="1"/>
</dbReference>
<comment type="caution">
    <text evidence="2">The sequence shown here is derived from an EMBL/GenBank/DDBJ whole genome shotgun (WGS) entry which is preliminary data.</text>
</comment>
<dbReference type="Gene3D" id="1.10.340.70">
    <property type="match status" value="1"/>
</dbReference>
<proteinExistence type="predicted"/>
<dbReference type="PANTHER" id="PTHR48475:SF2">
    <property type="entry name" value="RIBONUCLEASE H"/>
    <property type="match status" value="1"/>
</dbReference>
<dbReference type="Proteomes" id="UP001457282">
    <property type="component" value="Unassembled WGS sequence"/>
</dbReference>
<dbReference type="AlphaFoldDB" id="A0AAW1YS34"/>